<name>A0A1I7WR75_HETBA</name>
<accession>A0A1I7WR75</accession>
<proteinExistence type="predicted"/>
<dbReference type="WBParaSite" id="Hba_07656">
    <property type="protein sequence ID" value="Hba_07656"/>
    <property type="gene ID" value="Hba_07656"/>
</dbReference>
<dbReference type="AlphaFoldDB" id="A0A1I7WR75"/>
<feature type="region of interest" description="Disordered" evidence="1">
    <location>
        <begin position="1"/>
        <end position="32"/>
    </location>
</feature>
<keyword evidence="2" id="KW-1185">Reference proteome</keyword>
<evidence type="ECO:0000256" key="1">
    <source>
        <dbReference type="SAM" id="MobiDB-lite"/>
    </source>
</evidence>
<evidence type="ECO:0000313" key="3">
    <source>
        <dbReference type="WBParaSite" id="Hba_07656"/>
    </source>
</evidence>
<dbReference type="Proteomes" id="UP000095283">
    <property type="component" value="Unplaced"/>
</dbReference>
<protein>
    <submittedName>
        <fullName evidence="3">Uncharacterized protein</fullName>
    </submittedName>
</protein>
<sequence>MLRPSSKTSDQSDKFVSGLSPQTVDGLPPSGE</sequence>
<evidence type="ECO:0000313" key="2">
    <source>
        <dbReference type="Proteomes" id="UP000095283"/>
    </source>
</evidence>
<reference evidence="3" key="1">
    <citation type="submission" date="2016-11" db="UniProtKB">
        <authorList>
            <consortium name="WormBaseParasite"/>
        </authorList>
    </citation>
    <scope>IDENTIFICATION</scope>
</reference>
<organism evidence="2 3">
    <name type="scientific">Heterorhabditis bacteriophora</name>
    <name type="common">Entomopathogenic nematode worm</name>
    <dbReference type="NCBI Taxonomy" id="37862"/>
    <lineage>
        <taxon>Eukaryota</taxon>
        <taxon>Metazoa</taxon>
        <taxon>Ecdysozoa</taxon>
        <taxon>Nematoda</taxon>
        <taxon>Chromadorea</taxon>
        <taxon>Rhabditida</taxon>
        <taxon>Rhabditina</taxon>
        <taxon>Rhabditomorpha</taxon>
        <taxon>Strongyloidea</taxon>
        <taxon>Heterorhabditidae</taxon>
        <taxon>Heterorhabditis</taxon>
    </lineage>
</organism>